<evidence type="ECO:0000256" key="1">
    <source>
        <dbReference type="SAM" id="MobiDB-lite"/>
    </source>
</evidence>
<proteinExistence type="predicted"/>
<gene>
    <name evidence="2" type="ORF">Vafri_19835</name>
</gene>
<name>A0A8J4BRD5_9CHLO</name>
<feature type="compositionally biased region" description="Low complexity" evidence="1">
    <location>
        <begin position="1"/>
        <end position="12"/>
    </location>
</feature>
<reference evidence="2" key="1">
    <citation type="journal article" date="2021" name="Proc. Natl. Acad. Sci. U.S.A.">
        <title>Three genomes in the algal genus Volvox reveal the fate of a haploid sex-determining region after a transition to homothallism.</title>
        <authorList>
            <person name="Yamamoto K."/>
            <person name="Hamaji T."/>
            <person name="Kawai-Toyooka H."/>
            <person name="Matsuzaki R."/>
            <person name="Takahashi F."/>
            <person name="Nishimura Y."/>
            <person name="Kawachi M."/>
            <person name="Noguchi H."/>
            <person name="Minakuchi Y."/>
            <person name="Umen J.G."/>
            <person name="Toyoda A."/>
            <person name="Nozaki H."/>
        </authorList>
    </citation>
    <scope>NUCLEOTIDE SEQUENCE</scope>
    <source>
        <strain evidence="2">NIES-3780</strain>
    </source>
</reference>
<comment type="caution">
    <text evidence="2">The sequence shown here is derived from an EMBL/GenBank/DDBJ whole genome shotgun (WGS) entry which is preliminary data.</text>
</comment>
<sequence>ASLPAAPGGSAPVRLENPTVRREEAKTPAQEVPQPSEPSTAGRARTRQQYLGNLPPRWVGETLCLPDLIWKPEQAKPVNQQEVVMALQDQGLFTHHEAVNAAHQ</sequence>
<dbReference type="Proteomes" id="UP000747399">
    <property type="component" value="Unassembled WGS sequence"/>
</dbReference>
<protein>
    <submittedName>
        <fullName evidence="2">Uncharacterized protein</fullName>
    </submittedName>
</protein>
<dbReference type="EMBL" id="BNCO01000084">
    <property type="protein sequence ID" value="GIL66375.1"/>
    <property type="molecule type" value="Genomic_DNA"/>
</dbReference>
<dbReference type="AlphaFoldDB" id="A0A8J4BRD5"/>
<feature type="non-terminal residue" evidence="2">
    <location>
        <position position="104"/>
    </location>
</feature>
<feature type="region of interest" description="Disordered" evidence="1">
    <location>
        <begin position="1"/>
        <end position="47"/>
    </location>
</feature>
<evidence type="ECO:0000313" key="2">
    <source>
        <dbReference type="EMBL" id="GIL66375.1"/>
    </source>
</evidence>
<accession>A0A8J4BRD5</accession>
<feature type="non-terminal residue" evidence="2">
    <location>
        <position position="1"/>
    </location>
</feature>
<keyword evidence="3" id="KW-1185">Reference proteome</keyword>
<evidence type="ECO:0000313" key="3">
    <source>
        <dbReference type="Proteomes" id="UP000747399"/>
    </source>
</evidence>
<organism evidence="2 3">
    <name type="scientific">Volvox africanus</name>
    <dbReference type="NCBI Taxonomy" id="51714"/>
    <lineage>
        <taxon>Eukaryota</taxon>
        <taxon>Viridiplantae</taxon>
        <taxon>Chlorophyta</taxon>
        <taxon>core chlorophytes</taxon>
        <taxon>Chlorophyceae</taxon>
        <taxon>CS clade</taxon>
        <taxon>Chlamydomonadales</taxon>
        <taxon>Volvocaceae</taxon>
        <taxon>Volvox</taxon>
    </lineage>
</organism>